<gene>
    <name evidence="10" type="ORF">J3Q64DRAFT_1771068</name>
</gene>
<dbReference type="Pfam" id="PF00611">
    <property type="entry name" value="FCH"/>
    <property type="match status" value="1"/>
</dbReference>
<evidence type="ECO:0000313" key="11">
    <source>
        <dbReference type="Proteomes" id="UP001448207"/>
    </source>
</evidence>
<dbReference type="PROSITE" id="PS00479">
    <property type="entry name" value="ZF_DAG_PE_1"/>
    <property type="match status" value="1"/>
</dbReference>
<dbReference type="CDD" id="cd20824">
    <property type="entry name" value="C1_SpBZZ1-like"/>
    <property type="match status" value="1"/>
</dbReference>
<feature type="domain" description="F-BAR" evidence="9">
    <location>
        <begin position="1"/>
        <end position="266"/>
    </location>
</feature>
<evidence type="ECO:0000256" key="6">
    <source>
        <dbReference type="SAM" id="MobiDB-lite"/>
    </source>
</evidence>
<feature type="region of interest" description="Disordered" evidence="6">
    <location>
        <begin position="473"/>
        <end position="497"/>
    </location>
</feature>
<keyword evidence="11" id="KW-1185">Reference proteome</keyword>
<sequence length="668" mass="74770">MSFGTDLKNHAPAIIEHVGDGIQSLNQMRNFARDRSHIEREYAQKLESLAKKYKQNSRSRSNDLATNDNDWNDSPSTCLATWNTLIAQTEQVSKARFQLVDDINNKVIESIKAIISRKEDARKKHIAFYQRLKSDREKSYTEKDKAKQAYDDSCAEIEIIKAKIDKGTGDQDKYQKQLDIAMSECGNRKNLYILALGVANAERAKYFEEDMPKLADYLEKLNDSRILALQDIFIRYIDCEVQALSTSLDHHNITLSSAKKIDPAVDSSAFIRSAIGTGDPGETAANVRFSYIPWNGGVNAAEAIVDRDSNLTTNESDIIFLNNRLIKDKKQLDTITNELSRYSSEADELKYRVDAIQSKGSLEYDKAMELLMESLRNITLQTTQMVKVKSEIEVIVQNIGDEGLKTTGHDFKPCSFTIPTTCDLCSNTIWGLSKQGFTCRACGFNCHAKCEMKITPNCSLVRGKIDRQQSFAKSQPFLSQGKQQSKEKTRNLSFGSSMGITPANISSNTNPILQVNDPASLPTVRALYSYHSQSPDELSIVEGDSLSIVGSKDDTGWIKVAKNGQTGLVPANYIDLEAFEQQTLDTIPGHTSNQPSFDVDPIEDQTNQTYVIDVVVALYDFTGVGDDELNLRQGDRIEVTKKEENGWWEGVLNQKVGIFPANYVRPSE</sequence>
<feature type="domain" description="SH3" evidence="7">
    <location>
        <begin position="519"/>
        <end position="579"/>
    </location>
</feature>
<keyword evidence="1 4" id="KW-0728">SH3 domain</keyword>
<dbReference type="PRINTS" id="PR00452">
    <property type="entry name" value="SH3DOMAIN"/>
</dbReference>
<dbReference type="InterPro" id="IPR036028">
    <property type="entry name" value="SH3-like_dom_sf"/>
</dbReference>
<evidence type="ECO:0000259" key="9">
    <source>
        <dbReference type="PROSITE" id="PS51741"/>
    </source>
</evidence>
<dbReference type="InterPro" id="IPR002219">
    <property type="entry name" value="PKC_DAG/PE"/>
</dbReference>
<dbReference type="Gene3D" id="3.30.60.20">
    <property type="match status" value="1"/>
</dbReference>
<evidence type="ECO:0000256" key="2">
    <source>
        <dbReference type="ARBA" id="ARBA00022723"/>
    </source>
</evidence>
<evidence type="ECO:0000256" key="5">
    <source>
        <dbReference type="PROSITE-ProRule" id="PRU01077"/>
    </source>
</evidence>
<keyword evidence="2" id="KW-0479">Metal-binding</keyword>
<evidence type="ECO:0000259" key="7">
    <source>
        <dbReference type="PROSITE" id="PS50002"/>
    </source>
</evidence>
<dbReference type="PROSITE" id="PS51741">
    <property type="entry name" value="F_BAR"/>
    <property type="match status" value="1"/>
</dbReference>
<evidence type="ECO:0000256" key="3">
    <source>
        <dbReference type="ARBA" id="ARBA00022833"/>
    </source>
</evidence>
<organism evidence="10 11">
    <name type="scientific">Phycomyces blakesleeanus</name>
    <dbReference type="NCBI Taxonomy" id="4837"/>
    <lineage>
        <taxon>Eukaryota</taxon>
        <taxon>Fungi</taxon>
        <taxon>Fungi incertae sedis</taxon>
        <taxon>Mucoromycota</taxon>
        <taxon>Mucoromycotina</taxon>
        <taxon>Mucoromycetes</taxon>
        <taxon>Mucorales</taxon>
        <taxon>Phycomycetaceae</taxon>
        <taxon>Phycomyces</taxon>
    </lineage>
</organism>
<dbReference type="SUPFAM" id="SSF50044">
    <property type="entry name" value="SH3-domain"/>
    <property type="match status" value="2"/>
</dbReference>
<dbReference type="EMBL" id="JBCLYO010000030">
    <property type="protein sequence ID" value="KAL0076838.1"/>
    <property type="molecule type" value="Genomic_DNA"/>
</dbReference>
<dbReference type="SUPFAM" id="SSF103657">
    <property type="entry name" value="BAR/IMD domain-like"/>
    <property type="match status" value="1"/>
</dbReference>
<protein>
    <submittedName>
        <fullName evidence="10">Uncharacterized protein</fullName>
    </submittedName>
</protein>
<dbReference type="InterPro" id="IPR001060">
    <property type="entry name" value="FCH_dom"/>
</dbReference>
<dbReference type="SMART" id="SM00326">
    <property type="entry name" value="SH3"/>
    <property type="match status" value="2"/>
</dbReference>
<evidence type="ECO:0000256" key="1">
    <source>
        <dbReference type="ARBA" id="ARBA00022443"/>
    </source>
</evidence>
<comment type="caution">
    <text evidence="10">The sequence shown here is derived from an EMBL/GenBank/DDBJ whole genome shotgun (WGS) entry which is preliminary data.</text>
</comment>
<evidence type="ECO:0000259" key="8">
    <source>
        <dbReference type="PROSITE" id="PS50081"/>
    </source>
</evidence>
<accession>A0ABR3ALI0</accession>
<dbReference type="PRINTS" id="PR00008">
    <property type="entry name" value="DAGPEDOMAIN"/>
</dbReference>
<dbReference type="SUPFAM" id="SSF57889">
    <property type="entry name" value="Cysteine-rich domain"/>
    <property type="match status" value="1"/>
</dbReference>
<dbReference type="SMART" id="SM00109">
    <property type="entry name" value="C1"/>
    <property type="match status" value="1"/>
</dbReference>
<keyword evidence="5" id="KW-0175">Coiled coil</keyword>
<dbReference type="Pfam" id="PF00130">
    <property type="entry name" value="C1_1"/>
    <property type="match status" value="1"/>
</dbReference>
<dbReference type="PROSITE" id="PS50081">
    <property type="entry name" value="ZF_DAG_PE_2"/>
    <property type="match status" value="1"/>
</dbReference>
<dbReference type="InterPro" id="IPR001452">
    <property type="entry name" value="SH3_domain"/>
</dbReference>
<proteinExistence type="predicted"/>
<name>A0ABR3ALI0_PHYBL</name>
<feature type="domain" description="SH3" evidence="7">
    <location>
        <begin position="610"/>
        <end position="668"/>
    </location>
</feature>
<dbReference type="SMART" id="SM00055">
    <property type="entry name" value="FCH"/>
    <property type="match status" value="1"/>
</dbReference>
<evidence type="ECO:0000256" key="4">
    <source>
        <dbReference type="PROSITE-ProRule" id="PRU00192"/>
    </source>
</evidence>
<dbReference type="Pfam" id="PF00018">
    <property type="entry name" value="SH3_1"/>
    <property type="match status" value="1"/>
</dbReference>
<dbReference type="InterPro" id="IPR020454">
    <property type="entry name" value="DAG/PE-bd"/>
</dbReference>
<feature type="domain" description="Phorbol-ester/DAG-type" evidence="8">
    <location>
        <begin position="408"/>
        <end position="458"/>
    </location>
</feature>
<dbReference type="Gene3D" id="2.30.30.40">
    <property type="entry name" value="SH3 Domains"/>
    <property type="match status" value="2"/>
</dbReference>
<feature type="compositionally biased region" description="Polar residues" evidence="6">
    <location>
        <begin position="473"/>
        <end position="483"/>
    </location>
</feature>
<dbReference type="InterPro" id="IPR031160">
    <property type="entry name" value="F_BAR_dom"/>
</dbReference>
<dbReference type="PANTHER" id="PTHR15735">
    <property type="entry name" value="FCH AND DOUBLE SH3 DOMAINS PROTEIN"/>
    <property type="match status" value="1"/>
</dbReference>
<dbReference type="Proteomes" id="UP001448207">
    <property type="component" value="Unassembled WGS sequence"/>
</dbReference>
<keyword evidence="3" id="KW-0862">Zinc</keyword>
<dbReference type="InterPro" id="IPR027267">
    <property type="entry name" value="AH/BAR_dom_sf"/>
</dbReference>
<dbReference type="PRINTS" id="PR00499">
    <property type="entry name" value="P67PHOX"/>
</dbReference>
<dbReference type="Gene3D" id="1.20.1270.60">
    <property type="entry name" value="Arfaptin homology (AH) domain/BAR domain"/>
    <property type="match status" value="1"/>
</dbReference>
<dbReference type="InterPro" id="IPR046349">
    <property type="entry name" value="C1-like_sf"/>
</dbReference>
<dbReference type="Pfam" id="PF14604">
    <property type="entry name" value="SH3_9"/>
    <property type="match status" value="1"/>
</dbReference>
<dbReference type="PANTHER" id="PTHR15735:SF21">
    <property type="entry name" value="PROTEIN NERVOUS WRECK"/>
    <property type="match status" value="1"/>
</dbReference>
<evidence type="ECO:0000313" key="10">
    <source>
        <dbReference type="EMBL" id="KAL0076838.1"/>
    </source>
</evidence>
<dbReference type="PROSITE" id="PS50002">
    <property type="entry name" value="SH3"/>
    <property type="match status" value="2"/>
</dbReference>
<reference evidence="10 11" key="1">
    <citation type="submission" date="2024-04" db="EMBL/GenBank/DDBJ databases">
        <title>Symmetric and asymmetric DNA N6-adenine methylation regulates different biological responses in Mucorales.</title>
        <authorList>
            <consortium name="Lawrence Berkeley National Laboratory"/>
            <person name="Lax C."/>
            <person name="Mondo S.J."/>
            <person name="Osorio-Concepcion M."/>
            <person name="Muszewska A."/>
            <person name="Corrochano-Luque M."/>
            <person name="Gutierrez G."/>
            <person name="Riley R."/>
            <person name="Lipzen A."/>
            <person name="Guo J."/>
            <person name="Hundley H."/>
            <person name="Amirebrahimi M."/>
            <person name="Ng V."/>
            <person name="Lorenzo-Gutierrez D."/>
            <person name="Binder U."/>
            <person name="Yang J."/>
            <person name="Song Y."/>
            <person name="Canovas D."/>
            <person name="Navarro E."/>
            <person name="Freitag M."/>
            <person name="Gabaldon T."/>
            <person name="Grigoriev I.V."/>
            <person name="Corrochano L.M."/>
            <person name="Nicolas F.E."/>
            <person name="Garre V."/>
        </authorList>
    </citation>
    <scope>NUCLEOTIDE SEQUENCE [LARGE SCALE GENOMIC DNA]</scope>
    <source>
        <strain evidence="10 11">L51</strain>
    </source>
</reference>